<dbReference type="GO" id="GO:0003924">
    <property type="term" value="F:GTPase activity"/>
    <property type="evidence" value="ECO:0007669"/>
    <property type="project" value="InterPro"/>
</dbReference>
<sequence>MRDDLGSEGSKSDTEERGGRVPGGGSGPGSTPPPTDQSQIDVVLIGGPGVGKTSIVEQFARCQLPSRYRSTSKPCVYTSAVVANEQIYEMSIVDMPVIPYSPLDGRACRRAAASCTWEELQSYANAIGTASVLIFVYDITAPESFQYIKDLREHILDCFESDAIGYEIPMIVVGNKQDLQRMSRVPRRHISQMVKKTWKCSYVECSAKFNWHVASVFNEVVRVVTAGGNNKEGQSSSYRIPLRAWRQCGVCNIM</sequence>
<dbReference type="PRINTS" id="PR00449">
    <property type="entry name" value="RASTRNSFRMNG"/>
</dbReference>
<dbReference type="SMART" id="SM00175">
    <property type="entry name" value="RAB"/>
    <property type="match status" value="1"/>
</dbReference>
<dbReference type="Gene3D" id="3.40.50.300">
    <property type="entry name" value="P-loop containing nucleotide triphosphate hydrolases"/>
    <property type="match status" value="1"/>
</dbReference>
<name>A0A7M7PBM1_STRPU</name>
<dbReference type="PANTHER" id="PTHR46350:SF2">
    <property type="entry name" value="RAS LIKE FAMILY 10 MEMBER B"/>
    <property type="match status" value="1"/>
</dbReference>
<dbReference type="GO" id="GO:0005525">
    <property type="term" value="F:GTP binding"/>
    <property type="evidence" value="ECO:0007669"/>
    <property type="project" value="InterPro"/>
</dbReference>
<dbReference type="InterPro" id="IPR052661">
    <property type="entry name" value="Ras-like_GTPase_Reg"/>
</dbReference>
<dbReference type="KEGG" id="spu:100889703"/>
<dbReference type="OrthoDB" id="299781at2759"/>
<dbReference type="Pfam" id="PF00071">
    <property type="entry name" value="Ras"/>
    <property type="match status" value="2"/>
</dbReference>
<accession>A0A7M7PBM1</accession>
<feature type="compositionally biased region" description="Basic and acidic residues" evidence="1">
    <location>
        <begin position="1"/>
        <end position="19"/>
    </location>
</feature>
<dbReference type="InterPro" id="IPR027417">
    <property type="entry name" value="P-loop_NTPase"/>
</dbReference>
<dbReference type="Proteomes" id="UP000007110">
    <property type="component" value="Unassembled WGS sequence"/>
</dbReference>
<evidence type="ECO:0000313" key="3">
    <source>
        <dbReference type="Proteomes" id="UP000007110"/>
    </source>
</evidence>
<dbReference type="EnsemblMetazoa" id="XM_030992071">
    <property type="protein sequence ID" value="XP_030847931"/>
    <property type="gene ID" value="LOC100889703"/>
</dbReference>
<dbReference type="GeneID" id="100889703"/>
<feature type="region of interest" description="Disordered" evidence="1">
    <location>
        <begin position="1"/>
        <end position="39"/>
    </location>
</feature>
<proteinExistence type="predicted"/>
<evidence type="ECO:0000256" key="1">
    <source>
        <dbReference type="SAM" id="MobiDB-lite"/>
    </source>
</evidence>
<evidence type="ECO:0008006" key="4">
    <source>
        <dbReference type="Google" id="ProtNLM"/>
    </source>
</evidence>
<dbReference type="OMA" id="IEMEIHI"/>
<dbReference type="InterPro" id="IPR001806">
    <property type="entry name" value="Small_GTPase"/>
</dbReference>
<evidence type="ECO:0000313" key="2">
    <source>
        <dbReference type="EnsemblMetazoa" id="XP_030847931"/>
    </source>
</evidence>
<dbReference type="InParanoid" id="A0A7M7PBM1"/>
<keyword evidence="3" id="KW-1185">Reference proteome</keyword>
<dbReference type="SMART" id="SM00174">
    <property type="entry name" value="RHO"/>
    <property type="match status" value="1"/>
</dbReference>
<dbReference type="RefSeq" id="XP_030847931.1">
    <property type="nucleotide sequence ID" value="XM_030992071.1"/>
</dbReference>
<dbReference type="PROSITE" id="PS51419">
    <property type="entry name" value="RAB"/>
    <property type="match status" value="1"/>
</dbReference>
<dbReference type="PANTHER" id="PTHR46350">
    <property type="entry name" value="RAS LIKE FAMILY 10 MEMBER B-RELATED"/>
    <property type="match status" value="1"/>
</dbReference>
<reference evidence="3" key="1">
    <citation type="submission" date="2015-02" db="EMBL/GenBank/DDBJ databases">
        <title>Genome sequencing for Strongylocentrotus purpuratus.</title>
        <authorList>
            <person name="Murali S."/>
            <person name="Liu Y."/>
            <person name="Vee V."/>
            <person name="English A."/>
            <person name="Wang M."/>
            <person name="Skinner E."/>
            <person name="Han Y."/>
            <person name="Muzny D.M."/>
            <person name="Worley K.C."/>
            <person name="Gibbs R.A."/>
        </authorList>
    </citation>
    <scope>NUCLEOTIDE SEQUENCE</scope>
</reference>
<protein>
    <recommendedName>
        <fullName evidence="4">Ras-like protein family member 10B</fullName>
    </recommendedName>
</protein>
<reference evidence="2" key="2">
    <citation type="submission" date="2021-01" db="UniProtKB">
        <authorList>
            <consortium name="EnsemblMetazoa"/>
        </authorList>
    </citation>
    <scope>IDENTIFICATION</scope>
</reference>
<dbReference type="PROSITE" id="PS51421">
    <property type="entry name" value="RAS"/>
    <property type="match status" value="1"/>
</dbReference>
<dbReference type="SMART" id="SM00173">
    <property type="entry name" value="RAS"/>
    <property type="match status" value="1"/>
</dbReference>
<dbReference type="AlphaFoldDB" id="A0A7M7PBM1"/>
<organism evidence="2 3">
    <name type="scientific">Strongylocentrotus purpuratus</name>
    <name type="common">Purple sea urchin</name>
    <dbReference type="NCBI Taxonomy" id="7668"/>
    <lineage>
        <taxon>Eukaryota</taxon>
        <taxon>Metazoa</taxon>
        <taxon>Echinodermata</taxon>
        <taxon>Eleutherozoa</taxon>
        <taxon>Echinozoa</taxon>
        <taxon>Echinoidea</taxon>
        <taxon>Euechinoidea</taxon>
        <taxon>Echinacea</taxon>
        <taxon>Camarodonta</taxon>
        <taxon>Echinidea</taxon>
        <taxon>Strongylocentrotidae</taxon>
        <taxon>Strongylocentrotus</taxon>
    </lineage>
</organism>
<dbReference type="SUPFAM" id="SSF52540">
    <property type="entry name" value="P-loop containing nucleoside triphosphate hydrolases"/>
    <property type="match status" value="1"/>
</dbReference>